<evidence type="ECO:0000256" key="3">
    <source>
        <dbReference type="ARBA" id="ARBA00011949"/>
    </source>
</evidence>
<evidence type="ECO:0000256" key="7">
    <source>
        <dbReference type="ARBA" id="ARBA00022679"/>
    </source>
</evidence>
<dbReference type="NCBIfam" id="NF001138">
    <property type="entry name" value="PRK00143.1"/>
    <property type="match status" value="1"/>
</dbReference>
<dbReference type="CDD" id="cd01998">
    <property type="entry name" value="MnmA_TRMU-like"/>
    <property type="match status" value="1"/>
</dbReference>
<sequence length="364" mass="40299">MKQPAVTRVMVGLSGGVDSAVAALQLLEQGYQVEGLFMKNWDEDDADGYCPAAEDLADAEAVAARIGITLHKVNFSAEYWDRVFEYFLAEYRAGRTPNPDVLCNREIKFRAFLDHALSLGADAIATGHYARIAHAPDGVRLLKGLDPNKDQSYFLYLLSQSQLSRSLFPLGGLEKTRVRERAREAGFTNHAKKDSTGICFIGERRFNAFLKQYLPARPGEIVDPDGRVLGEHQGLMYHTIGQRQGLGIGGRADASGEPWYVADKDLEHNRLIVVQGSGHPLLLHRGLTLTRLHWIQGEPPAQPLTCSARIRYRQSDQPCVLEPLDGSRWQVGFDTPQRAITPGQAVVFYQGEVCLGGGTIEDRL</sequence>
<keyword evidence="12" id="KW-1015">Disulfide bond</keyword>
<dbReference type="InterPro" id="IPR004506">
    <property type="entry name" value="MnmA-like"/>
</dbReference>
<dbReference type="Gene3D" id="2.30.30.280">
    <property type="entry name" value="Adenine nucleotide alpha hydrolases-like domains"/>
    <property type="match status" value="1"/>
</dbReference>
<feature type="active site" description="Cysteine persulfide intermediate" evidence="14">
    <location>
        <position position="199"/>
    </location>
</feature>
<feature type="region of interest" description="Interaction with tRNA" evidence="14">
    <location>
        <begin position="149"/>
        <end position="151"/>
    </location>
</feature>
<dbReference type="Pfam" id="PF03054">
    <property type="entry name" value="tRNA_Me_trans"/>
    <property type="match status" value="1"/>
</dbReference>
<dbReference type="PANTHER" id="PTHR11933">
    <property type="entry name" value="TRNA 5-METHYLAMINOMETHYL-2-THIOURIDYLATE -METHYLTRANSFERASE"/>
    <property type="match status" value="1"/>
</dbReference>
<dbReference type="FunFam" id="3.40.50.620:FF:000004">
    <property type="entry name" value="tRNA-specific 2-thiouridylase MnmA"/>
    <property type="match status" value="1"/>
</dbReference>
<evidence type="ECO:0000256" key="10">
    <source>
        <dbReference type="ARBA" id="ARBA00022840"/>
    </source>
</evidence>
<dbReference type="Gene3D" id="3.40.50.620">
    <property type="entry name" value="HUPs"/>
    <property type="match status" value="1"/>
</dbReference>
<evidence type="ECO:0000259" key="16">
    <source>
        <dbReference type="Pfam" id="PF20259"/>
    </source>
</evidence>
<evidence type="ECO:0000256" key="8">
    <source>
        <dbReference type="ARBA" id="ARBA00022694"/>
    </source>
</evidence>
<dbReference type="Pfam" id="PF20259">
    <property type="entry name" value="tRNA_Me_trans_M"/>
    <property type="match status" value="1"/>
</dbReference>
<dbReference type="InterPro" id="IPR014729">
    <property type="entry name" value="Rossmann-like_a/b/a_fold"/>
</dbReference>
<evidence type="ECO:0000313" key="18">
    <source>
        <dbReference type="Proteomes" id="UP000287798"/>
    </source>
</evidence>
<evidence type="ECO:0000256" key="14">
    <source>
        <dbReference type="HAMAP-Rule" id="MF_00144"/>
    </source>
</evidence>
<dbReference type="PANTHER" id="PTHR11933:SF5">
    <property type="entry name" value="MITOCHONDRIAL TRNA-SPECIFIC 2-THIOURIDYLASE 1"/>
    <property type="match status" value="1"/>
</dbReference>
<feature type="binding site" evidence="14">
    <location>
        <begin position="12"/>
        <end position="19"/>
    </location>
    <ligand>
        <name>ATP</name>
        <dbReference type="ChEBI" id="CHEBI:30616"/>
    </ligand>
</feature>
<dbReference type="Pfam" id="PF20258">
    <property type="entry name" value="tRNA_Me_trans_C"/>
    <property type="match status" value="1"/>
</dbReference>
<evidence type="ECO:0000256" key="4">
    <source>
        <dbReference type="ARBA" id="ARBA00013805"/>
    </source>
</evidence>
<evidence type="ECO:0000256" key="11">
    <source>
        <dbReference type="ARBA" id="ARBA00022884"/>
    </source>
</evidence>
<evidence type="ECO:0000256" key="1">
    <source>
        <dbReference type="ARBA" id="ARBA00004496"/>
    </source>
</evidence>
<dbReference type="GO" id="GO:0005737">
    <property type="term" value="C:cytoplasm"/>
    <property type="evidence" value="ECO:0007669"/>
    <property type="project" value="UniProtKB-SubCell"/>
</dbReference>
<feature type="site" description="Interaction with tRNA" evidence="14">
    <location>
        <position position="344"/>
    </location>
</feature>
<dbReference type="SUPFAM" id="SSF52402">
    <property type="entry name" value="Adenine nucleotide alpha hydrolases-like"/>
    <property type="match status" value="1"/>
</dbReference>
<dbReference type="OrthoDB" id="9800696at2"/>
<dbReference type="NCBIfam" id="TIGR00420">
    <property type="entry name" value="trmU"/>
    <property type="match status" value="1"/>
</dbReference>
<dbReference type="FunFam" id="2.40.30.10:FF:000023">
    <property type="entry name" value="tRNA-specific 2-thiouridylase MnmA"/>
    <property type="match status" value="1"/>
</dbReference>
<evidence type="ECO:0000256" key="6">
    <source>
        <dbReference type="ARBA" id="ARBA00022555"/>
    </source>
</evidence>
<feature type="active site" description="Nucleophile" evidence="14">
    <location>
        <position position="103"/>
    </location>
</feature>
<dbReference type="GO" id="GO:0000049">
    <property type="term" value="F:tRNA binding"/>
    <property type="evidence" value="ECO:0007669"/>
    <property type="project" value="UniProtKB-KW"/>
</dbReference>
<dbReference type="InterPro" id="IPR046884">
    <property type="entry name" value="MnmA-like_central"/>
</dbReference>
<keyword evidence="6 14" id="KW-0820">tRNA-binding</keyword>
<comment type="caution">
    <text evidence="17">The sequence shown here is derived from an EMBL/GenBank/DDBJ whole genome shotgun (WGS) entry which is preliminary data.</text>
</comment>
<dbReference type="GO" id="GO:0002143">
    <property type="term" value="P:tRNA wobble position uridine thiolation"/>
    <property type="evidence" value="ECO:0007669"/>
    <property type="project" value="TreeGrafter"/>
</dbReference>
<keyword evidence="18" id="KW-1185">Reference proteome</keyword>
<dbReference type="HAMAP" id="MF_00144">
    <property type="entry name" value="tRNA_thiouridyl_MnmA"/>
    <property type="match status" value="1"/>
</dbReference>
<keyword evidence="9 14" id="KW-0547">Nucleotide-binding</keyword>
<feature type="domain" description="tRNA-specific 2-thiouridylase MnmA-like C-terminal" evidence="15">
    <location>
        <begin position="285"/>
        <end position="360"/>
    </location>
</feature>
<comment type="similarity">
    <text evidence="2 14">Belongs to the MnmA/TRMU family.</text>
</comment>
<dbReference type="Gene3D" id="2.40.30.10">
    <property type="entry name" value="Translation factors"/>
    <property type="match status" value="1"/>
</dbReference>
<evidence type="ECO:0000256" key="13">
    <source>
        <dbReference type="ARBA" id="ARBA00051542"/>
    </source>
</evidence>
<dbReference type="Proteomes" id="UP000287798">
    <property type="component" value="Unassembled WGS sequence"/>
</dbReference>
<feature type="region of interest" description="Interaction with tRNA" evidence="14">
    <location>
        <begin position="311"/>
        <end position="312"/>
    </location>
</feature>
<evidence type="ECO:0000256" key="5">
    <source>
        <dbReference type="ARBA" id="ARBA00022490"/>
    </source>
</evidence>
<comment type="catalytic activity">
    <reaction evidence="13 14">
        <text>S-sulfanyl-L-cysteinyl-[protein] + uridine(34) in tRNA + AH2 + ATP = 2-thiouridine(34) in tRNA + L-cysteinyl-[protein] + A + AMP + diphosphate + H(+)</text>
        <dbReference type="Rhea" id="RHEA:47032"/>
        <dbReference type="Rhea" id="RHEA-COMP:10131"/>
        <dbReference type="Rhea" id="RHEA-COMP:11726"/>
        <dbReference type="Rhea" id="RHEA-COMP:11727"/>
        <dbReference type="Rhea" id="RHEA-COMP:11728"/>
        <dbReference type="ChEBI" id="CHEBI:13193"/>
        <dbReference type="ChEBI" id="CHEBI:15378"/>
        <dbReference type="ChEBI" id="CHEBI:17499"/>
        <dbReference type="ChEBI" id="CHEBI:29950"/>
        <dbReference type="ChEBI" id="CHEBI:30616"/>
        <dbReference type="ChEBI" id="CHEBI:33019"/>
        <dbReference type="ChEBI" id="CHEBI:61963"/>
        <dbReference type="ChEBI" id="CHEBI:65315"/>
        <dbReference type="ChEBI" id="CHEBI:87170"/>
        <dbReference type="ChEBI" id="CHEBI:456215"/>
        <dbReference type="EC" id="2.8.1.13"/>
    </reaction>
</comment>
<evidence type="ECO:0000259" key="15">
    <source>
        <dbReference type="Pfam" id="PF20258"/>
    </source>
</evidence>
<gene>
    <name evidence="14 17" type="primary">mnmA</name>
    <name evidence="17" type="ORF">D6C00_14615</name>
</gene>
<evidence type="ECO:0000256" key="2">
    <source>
        <dbReference type="ARBA" id="ARBA00006191"/>
    </source>
</evidence>
<evidence type="ECO:0000256" key="12">
    <source>
        <dbReference type="ARBA" id="ARBA00023157"/>
    </source>
</evidence>
<name>A0A426QE03_9GAMM</name>
<dbReference type="EC" id="2.8.1.13" evidence="3 14"/>
<feature type="domain" description="tRNA-specific 2-thiouridylase MnmA-like central" evidence="16">
    <location>
        <begin position="208"/>
        <end position="275"/>
    </location>
</feature>
<evidence type="ECO:0000313" key="17">
    <source>
        <dbReference type="EMBL" id="RRQ19990.1"/>
    </source>
</evidence>
<organism evidence="17 18">
    <name type="scientific">Thiohalobacter thiocyanaticus</name>
    <dbReference type="NCBI Taxonomy" id="585455"/>
    <lineage>
        <taxon>Bacteria</taxon>
        <taxon>Pseudomonadati</taxon>
        <taxon>Pseudomonadota</taxon>
        <taxon>Gammaproteobacteria</taxon>
        <taxon>Thiohalobacterales</taxon>
        <taxon>Thiohalobacteraceae</taxon>
        <taxon>Thiohalobacter</taxon>
    </lineage>
</organism>
<feature type="region of interest" description="Interaction with target base in tRNA" evidence="14">
    <location>
        <begin position="98"/>
        <end position="100"/>
    </location>
</feature>
<dbReference type="AlphaFoldDB" id="A0A426QE03"/>
<feature type="binding site" evidence="14">
    <location>
        <position position="38"/>
    </location>
    <ligand>
        <name>ATP</name>
        <dbReference type="ChEBI" id="CHEBI:30616"/>
    </ligand>
</feature>
<evidence type="ECO:0000256" key="9">
    <source>
        <dbReference type="ARBA" id="ARBA00022741"/>
    </source>
</evidence>
<dbReference type="RefSeq" id="WP_125182551.1">
    <property type="nucleotide sequence ID" value="NZ_QZMU01000002.1"/>
</dbReference>
<comment type="subcellular location">
    <subcellularLocation>
        <location evidence="1 14">Cytoplasm</location>
    </subcellularLocation>
</comment>
<dbReference type="InterPro" id="IPR023382">
    <property type="entry name" value="MnmA-like_central_sf"/>
</dbReference>
<keyword evidence="8 14" id="KW-0819">tRNA processing</keyword>
<comment type="caution">
    <text evidence="14">Lacks conserved residue(s) required for the propagation of feature annotation.</text>
</comment>
<feature type="binding site" evidence="14">
    <location>
        <position position="127"/>
    </location>
    <ligand>
        <name>ATP</name>
        <dbReference type="ChEBI" id="CHEBI:30616"/>
    </ligand>
</feature>
<protein>
    <recommendedName>
        <fullName evidence="4 14">tRNA-specific 2-thiouridylase MnmA</fullName>
        <ecNumber evidence="3 14">2.8.1.13</ecNumber>
    </recommendedName>
</protein>
<dbReference type="InterPro" id="IPR046885">
    <property type="entry name" value="MnmA-like_C"/>
</dbReference>
<dbReference type="EMBL" id="QZMU01000002">
    <property type="protein sequence ID" value="RRQ19990.1"/>
    <property type="molecule type" value="Genomic_DNA"/>
</dbReference>
<dbReference type="GO" id="GO:0005524">
    <property type="term" value="F:ATP binding"/>
    <property type="evidence" value="ECO:0007669"/>
    <property type="project" value="UniProtKB-KW"/>
</dbReference>
<keyword evidence="10 14" id="KW-0067">ATP-binding</keyword>
<keyword evidence="7 14" id="KW-0808">Transferase</keyword>
<keyword evidence="5 14" id="KW-0963">Cytoplasm</keyword>
<accession>A0A426QE03</accession>
<dbReference type="GO" id="GO:0103016">
    <property type="term" value="F:tRNA-uridine 2-sulfurtransferase activity"/>
    <property type="evidence" value="ECO:0007669"/>
    <property type="project" value="UniProtKB-EC"/>
</dbReference>
<dbReference type="FunFam" id="2.30.30.280:FF:000001">
    <property type="entry name" value="tRNA-specific 2-thiouridylase MnmA"/>
    <property type="match status" value="1"/>
</dbReference>
<keyword evidence="11 14" id="KW-0694">RNA-binding</keyword>
<feature type="site" description="Interaction with tRNA" evidence="14">
    <location>
        <position position="128"/>
    </location>
</feature>
<proteinExistence type="inferred from homology"/>
<comment type="function">
    <text evidence="14">Catalyzes the 2-thiolation of uridine at the wobble position (U34) of tRNA, leading to the formation of s(2)U34.</text>
</comment>
<reference evidence="17 18" key="1">
    <citation type="journal article" date="2010" name="Int. J. Syst. Evol. Microbiol.">
        <title>Thiohalobacter thiocyanaticus gen. nov., sp. nov., a moderately halophilic, sulfur-oxidizing gammaproteobacterium from hypersaline lakes, that utilizes thiocyanate.</title>
        <authorList>
            <person name="Sorokin D.Y."/>
            <person name="Kovaleva O.L."/>
            <person name="Tourova T.P."/>
            <person name="Muyzer G."/>
        </authorList>
    </citation>
    <scope>NUCLEOTIDE SEQUENCE [LARGE SCALE GENOMIC DNA]</scope>
    <source>
        <strain evidence="17 18">Hrh1</strain>
    </source>
</reference>